<feature type="binding site" evidence="6">
    <location>
        <position position="208"/>
    </location>
    <ligand>
        <name>a divalent metal cation</name>
        <dbReference type="ChEBI" id="CHEBI:60240"/>
        <label>2</label>
        <note>catalytic</note>
    </ligand>
</feature>
<dbReference type="InterPro" id="IPR001714">
    <property type="entry name" value="Pept_M24_MAP"/>
</dbReference>
<dbReference type="OMA" id="FYGDHAY"/>
<dbReference type="CDD" id="cd01086">
    <property type="entry name" value="MetAP1"/>
    <property type="match status" value="1"/>
</dbReference>
<dbReference type="GO" id="GO:0005829">
    <property type="term" value="C:cytosol"/>
    <property type="evidence" value="ECO:0007669"/>
    <property type="project" value="TreeGrafter"/>
</dbReference>
<feature type="domain" description="Peptidase M24" evidence="8">
    <location>
        <begin position="16"/>
        <end position="244"/>
    </location>
</feature>
<dbReference type="GO" id="GO:0046872">
    <property type="term" value="F:metal ion binding"/>
    <property type="evidence" value="ECO:0007669"/>
    <property type="project" value="UniProtKB-UniRule"/>
</dbReference>
<evidence type="ECO:0000256" key="5">
    <source>
        <dbReference type="ARBA" id="ARBA00022801"/>
    </source>
</evidence>
<comment type="caution">
    <text evidence="9">The sequence shown here is derived from an EMBL/GenBank/DDBJ whole genome shotgun (WGS) entry which is preliminary data.</text>
</comment>
<dbReference type="PRINTS" id="PR00599">
    <property type="entry name" value="MAPEPTIDASE"/>
</dbReference>
<dbReference type="Pfam" id="PF00557">
    <property type="entry name" value="Peptidase_M24"/>
    <property type="match status" value="1"/>
</dbReference>
<dbReference type="InterPro" id="IPR002467">
    <property type="entry name" value="Pept_M24A_MAP1"/>
</dbReference>
<name>A0A2J8B0J2_9FIRM</name>
<evidence type="ECO:0000256" key="6">
    <source>
        <dbReference type="HAMAP-Rule" id="MF_01974"/>
    </source>
</evidence>
<dbReference type="GO" id="GO:0004239">
    <property type="term" value="F:initiator methionyl aminopeptidase activity"/>
    <property type="evidence" value="ECO:0007669"/>
    <property type="project" value="UniProtKB-UniRule"/>
</dbReference>
<dbReference type="InterPro" id="IPR000994">
    <property type="entry name" value="Pept_M24"/>
</dbReference>
<comment type="function">
    <text evidence="1 6">Removes the N-terminal methionine from nascent proteins. The N-terminal methionine is often cleaved when the second residue in the primary sequence is small and uncharged (Met-Ala-, Cys, Gly, Pro, Ser, Thr, or Val). Requires deformylation of the N(alpha)-formylated initiator methionine before it can be hydrolyzed.</text>
</comment>
<feature type="binding site" evidence="6">
    <location>
        <position position="239"/>
    </location>
    <ligand>
        <name>a divalent metal cation</name>
        <dbReference type="ChEBI" id="CHEBI:60240"/>
        <label>2</label>
        <note>catalytic</note>
    </ligand>
</feature>
<dbReference type="HAMAP" id="MF_01974">
    <property type="entry name" value="MetAP_1"/>
    <property type="match status" value="1"/>
</dbReference>
<comment type="catalytic activity">
    <reaction evidence="6 7">
        <text>Release of N-terminal amino acids, preferentially methionine, from peptides and arylamides.</text>
        <dbReference type="EC" id="3.4.11.18"/>
    </reaction>
</comment>
<sequence length="254" mass="27668">MSSNVIYLKTKDEIAKMKESGQILIKVFEAMQEAIKPGVSTKTLDTIARGIIEGEGARPGFLNYGEPPFPGTICASINEVVVHGIPSENDILRDGDIITIDVGAVLDGWNSDAARTYLVGNVRPEVRELVRVTEESFFKGLEYVRPGCRLGDVQAAIQNHIEKHGYGIVRELTGHGIGRDLHEAPDIPNYGKAGHGLRLQEGMVIAIEPMVTLGKRHVYVADDDWAIITVDGKPAAHYENSIAIMADGPMLLTK</sequence>
<evidence type="ECO:0000256" key="7">
    <source>
        <dbReference type="RuleBase" id="RU003653"/>
    </source>
</evidence>
<dbReference type="NCBIfam" id="TIGR00500">
    <property type="entry name" value="met_pdase_I"/>
    <property type="match status" value="1"/>
</dbReference>
<evidence type="ECO:0000313" key="9">
    <source>
        <dbReference type="EMBL" id="PNH18288.1"/>
    </source>
</evidence>
<keyword evidence="5 6" id="KW-0378">Hydrolase</keyword>
<organism evidence="9 10">
    <name type="scientific">Mageeibacillus indolicus</name>
    <dbReference type="NCBI Taxonomy" id="884684"/>
    <lineage>
        <taxon>Bacteria</taxon>
        <taxon>Bacillati</taxon>
        <taxon>Bacillota</taxon>
        <taxon>Clostridia</taxon>
        <taxon>Eubacteriales</taxon>
        <taxon>Oscillospiraceae</taxon>
        <taxon>Mageeibacillus</taxon>
    </lineage>
</organism>
<evidence type="ECO:0000256" key="4">
    <source>
        <dbReference type="ARBA" id="ARBA00022723"/>
    </source>
</evidence>
<dbReference type="SUPFAM" id="SSF55920">
    <property type="entry name" value="Creatinase/aminopeptidase"/>
    <property type="match status" value="1"/>
</dbReference>
<feature type="binding site" evidence="6">
    <location>
        <position position="175"/>
    </location>
    <ligand>
        <name>a divalent metal cation</name>
        <dbReference type="ChEBI" id="CHEBI:60240"/>
        <label>2</label>
        <note>catalytic</note>
    </ligand>
</feature>
<dbReference type="Proteomes" id="UP000236394">
    <property type="component" value="Unassembled WGS sequence"/>
</dbReference>
<accession>A0A2J8B0J2</accession>
<gene>
    <name evidence="6" type="primary">map</name>
    <name evidence="9" type="ORF">B7R76_05440</name>
</gene>
<feature type="binding site" evidence="6">
    <location>
        <position position="182"/>
    </location>
    <ligand>
        <name>substrate</name>
    </ligand>
</feature>
<keyword evidence="2 6" id="KW-0031">Aminopeptidase</keyword>
<keyword evidence="3 6" id="KW-0645">Protease</keyword>
<evidence type="ECO:0000259" key="8">
    <source>
        <dbReference type="Pfam" id="PF00557"/>
    </source>
</evidence>
<feature type="binding site" evidence="6">
    <location>
        <position position="112"/>
    </location>
    <ligand>
        <name>a divalent metal cation</name>
        <dbReference type="ChEBI" id="CHEBI:60240"/>
        <label>2</label>
        <note>catalytic</note>
    </ligand>
</feature>
<dbReference type="GO" id="GO:0070006">
    <property type="term" value="F:metalloaminopeptidase activity"/>
    <property type="evidence" value="ECO:0007669"/>
    <property type="project" value="UniProtKB-UniRule"/>
</dbReference>
<dbReference type="PANTHER" id="PTHR43330">
    <property type="entry name" value="METHIONINE AMINOPEPTIDASE"/>
    <property type="match status" value="1"/>
</dbReference>
<comment type="similarity">
    <text evidence="6">Belongs to the peptidase M24A family. Methionine aminopeptidase type 1 subfamily.</text>
</comment>
<keyword evidence="4 6" id="KW-0479">Metal-binding</keyword>
<dbReference type="PANTHER" id="PTHR43330:SF27">
    <property type="entry name" value="METHIONINE AMINOPEPTIDASE"/>
    <property type="match status" value="1"/>
</dbReference>
<dbReference type="EMBL" id="NBZD01000003">
    <property type="protein sequence ID" value="PNH18288.1"/>
    <property type="molecule type" value="Genomic_DNA"/>
</dbReference>
<proteinExistence type="inferred from homology"/>
<feature type="binding site" evidence="6">
    <location>
        <position position="101"/>
    </location>
    <ligand>
        <name>a divalent metal cation</name>
        <dbReference type="ChEBI" id="CHEBI:60240"/>
        <label>1</label>
    </ligand>
</feature>
<dbReference type="InterPro" id="IPR036005">
    <property type="entry name" value="Creatinase/aminopeptidase-like"/>
</dbReference>
<protein>
    <recommendedName>
        <fullName evidence="6 7">Methionine aminopeptidase</fullName>
        <shortName evidence="6">MAP</shortName>
        <shortName evidence="6">MetAP</shortName>
        <ecNumber evidence="6 7">3.4.11.18</ecNumber>
    </recommendedName>
    <alternativeName>
        <fullName evidence="6">Peptidase M</fullName>
    </alternativeName>
</protein>
<feature type="binding site" evidence="6">
    <location>
        <position position="239"/>
    </location>
    <ligand>
        <name>a divalent metal cation</name>
        <dbReference type="ChEBI" id="CHEBI:60240"/>
        <label>1</label>
    </ligand>
</feature>
<dbReference type="EC" id="3.4.11.18" evidence="6 7"/>
<dbReference type="AlphaFoldDB" id="A0A2J8B0J2"/>
<evidence type="ECO:0000256" key="1">
    <source>
        <dbReference type="ARBA" id="ARBA00002521"/>
    </source>
</evidence>
<evidence type="ECO:0000313" key="10">
    <source>
        <dbReference type="Proteomes" id="UP000236394"/>
    </source>
</evidence>
<reference evidence="10" key="1">
    <citation type="submission" date="2017-04" db="EMBL/GenBank/DDBJ databases">
        <authorList>
            <person name="Bumgarner R.E."/>
            <person name="Fredricks D.N."/>
            <person name="Srinivasan S."/>
        </authorList>
    </citation>
    <scope>NUCLEOTIDE SEQUENCE [LARGE SCALE GENOMIC DNA]</scope>
    <source>
        <strain evidence="10">KA00405</strain>
    </source>
</reference>
<dbReference type="RefSeq" id="WP_012992851.1">
    <property type="nucleotide sequence ID" value="NZ_NBZD01000003.1"/>
</dbReference>
<dbReference type="GO" id="GO:0006508">
    <property type="term" value="P:proteolysis"/>
    <property type="evidence" value="ECO:0007669"/>
    <property type="project" value="UniProtKB-KW"/>
</dbReference>
<feature type="binding site" evidence="6">
    <location>
        <position position="112"/>
    </location>
    <ligand>
        <name>a divalent metal cation</name>
        <dbReference type="ChEBI" id="CHEBI:60240"/>
        <label>1</label>
    </ligand>
</feature>
<dbReference type="Gene3D" id="3.90.230.10">
    <property type="entry name" value="Creatinase/methionine aminopeptidase superfamily"/>
    <property type="match status" value="1"/>
</dbReference>
<comment type="subunit">
    <text evidence="6">Monomer.</text>
</comment>
<feature type="binding site" evidence="6">
    <location>
        <position position="83"/>
    </location>
    <ligand>
        <name>substrate</name>
    </ligand>
</feature>
<evidence type="ECO:0000256" key="2">
    <source>
        <dbReference type="ARBA" id="ARBA00022438"/>
    </source>
</evidence>
<evidence type="ECO:0000256" key="3">
    <source>
        <dbReference type="ARBA" id="ARBA00022670"/>
    </source>
</evidence>
<comment type="cofactor">
    <cofactor evidence="6">
        <name>Co(2+)</name>
        <dbReference type="ChEBI" id="CHEBI:48828"/>
    </cofactor>
    <cofactor evidence="6">
        <name>Zn(2+)</name>
        <dbReference type="ChEBI" id="CHEBI:29105"/>
    </cofactor>
    <cofactor evidence="6">
        <name>Mn(2+)</name>
        <dbReference type="ChEBI" id="CHEBI:29035"/>
    </cofactor>
    <cofactor evidence="6">
        <name>Fe(2+)</name>
        <dbReference type="ChEBI" id="CHEBI:29033"/>
    </cofactor>
    <text evidence="6">Binds 2 divalent metal cations per subunit. Has a high-affinity and a low affinity metal-binding site. The true nature of the physiological cofactor is under debate. The enzyme is active with cobalt, zinc, manganese or divalent iron ions. Most likely, methionine aminopeptidases function as mononuclear Fe(2+)-metalloproteases under physiological conditions, and the catalytically relevant metal-binding site has been assigned to the histidine-containing high-affinity site.</text>
</comment>